<gene>
    <name evidence="8" type="primary">gltX</name>
    <name evidence="11" type="ORF">DPF_2276</name>
</gene>
<feature type="domain" description="Glutamyl/glutaminyl-tRNA synthetase class Ib catalytic" evidence="9">
    <location>
        <begin position="12"/>
        <end position="319"/>
    </location>
</feature>
<evidence type="ECO:0000313" key="12">
    <source>
        <dbReference type="Proteomes" id="UP000095200"/>
    </source>
</evidence>
<dbReference type="EC" id="6.1.1.17" evidence="8"/>
<dbReference type="STRING" id="1592317.DPF_2276"/>
<dbReference type="GO" id="GO:0005524">
    <property type="term" value="F:ATP binding"/>
    <property type="evidence" value="ECO:0007669"/>
    <property type="project" value="UniProtKB-UniRule"/>
</dbReference>
<keyword evidence="1 8" id="KW-0436">Ligase</keyword>
<dbReference type="EMBL" id="BDFE01000017">
    <property type="protein sequence ID" value="GAU09548.1"/>
    <property type="molecule type" value="Genomic_DNA"/>
</dbReference>
<dbReference type="PROSITE" id="PS00178">
    <property type="entry name" value="AA_TRNA_LIGASE_I"/>
    <property type="match status" value="1"/>
</dbReference>
<dbReference type="InterPro" id="IPR008925">
    <property type="entry name" value="aa_tRNA-synth_I_cd-bd_sf"/>
</dbReference>
<dbReference type="InterPro" id="IPR049940">
    <property type="entry name" value="GluQ/Sye"/>
</dbReference>
<protein>
    <recommendedName>
        <fullName evidence="8">Glutamate--tRNA ligase</fullName>
        <ecNumber evidence="8">6.1.1.17</ecNumber>
    </recommendedName>
    <alternativeName>
        <fullName evidence="8">Glutamyl-tRNA synthetase</fullName>
        <shortName evidence="8">GluRS</shortName>
    </alternativeName>
</protein>
<evidence type="ECO:0000259" key="10">
    <source>
        <dbReference type="Pfam" id="PF19269"/>
    </source>
</evidence>
<dbReference type="HAMAP" id="MF_00022">
    <property type="entry name" value="Glu_tRNA_synth_type1"/>
    <property type="match status" value="1"/>
</dbReference>
<dbReference type="PANTHER" id="PTHR43311">
    <property type="entry name" value="GLUTAMATE--TRNA LIGASE"/>
    <property type="match status" value="1"/>
</dbReference>
<dbReference type="InterPro" id="IPR001412">
    <property type="entry name" value="aa-tRNA-synth_I_CS"/>
</dbReference>
<keyword evidence="6 8" id="KW-0648">Protein biosynthesis</keyword>
<evidence type="ECO:0000313" key="11">
    <source>
        <dbReference type="EMBL" id="GAU09548.1"/>
    </source>
</evidence>
<feature type="domain" description="Aminoacyl-tRNA synthetase class I anticodon-binding" evidence="10">
    <location>
        <begin position="341"/>
        <end position="485"/>
    </location>
</feature>
<dbReference type="Gene3D" id="1.10.10.350">
    <property type="match status" value="1"/>
</dbReference>
<dbReference type="NCBIfam" id="TIGR00464">
    <property type="entry name" value="gltX_bact"/>
    <property type="match status" value="1"/>
</dbReference>
<keyword evidence="2" id="KW-0479">Metal-binding</keyword>
<dbReference type="InterPro" id="IPR020058">
    <property type="entry name" value="Glu/Gln-tRNA-synth_Ib_cat-dom"/>
</dbReference>
<evidence type="ECO:0000256" key="2">
    <source>
        <dbReference type="ARBA" id="ARBA00022723"/>
    </source>
</evidence>
<reference evidence="12" key="1">
    <citation type="submission" date="2016-06" db="EMBL/GenBank/DDBJ databases">
        <title>Draft genome sequence of Desulfoplanes formicivorans strain Pf12B.</title>
        <authorList>
            <person name="Watanabe M."/>
            <person name="Kojima H."/>
            <person name="Fukui M."/>
        </authorList>
    </citation>
    <scope>NUCLEOTIDE SEQUENCE [LARGE SCALE GENOMIC DNA]</scope>
    <source>
        <strain evidence="12">Pf12B</strain>
    </source>
</reference>
<keyword evidence="12" id="KW-1185">Reference proteome</keyword>
<accession>A0A194AJQ4</accession>
<keyword evidence="8" id="KW-0963">Cytoplasm</keyword>
<evidence type="ECO:0000256" key="5">
    <source>
        <dbReference type="ARBA" id="ARBA00022840"/>
    </source>
</evidence>
<comment type="catalytic activity">
    <reaction evidence="8">
        <text>tRNA(Glu) + L-glutamate + ATP = L-glutamyl-tRNA(Glu) + AMP + diphosphate</text>
        <dbReference type="Rhea" id="RHEA:23540"/>
        <dbReference type="Rhea" id="RHEA-COMP:9663"/>
        <dbReference type="Rhea" id="RHEA-COMP:9680"/>
        <dbReference type="ChEBI" id="CHEBI:29985"/>
        <dbReference type="ChEBI" id="CHEBI:30616"/>
        <dbReference type="ChEBI" id="CHEBI:33019"/>
        <dbReference type="ChEBI" id="CHEBI:78442"/>
        <dbReference type="ChEBI" id="CHEBI:78520"/>
        <dbReference type="ChEBI" id="CHEBI:456215"/>
        <dbReference type="EC" id="6.1.1.17"/>
    </reaction>
</comment>
<keyword evidence="4" id="KW-0862">Zinc</keyword>
<dbReference type="GO" id="GO:0004818">
    <property type="term" value="F:glutamate-tRNA ligase activity"/>
    <property type="evidence" value="ECO:0007669"/>
    <property type="project" value="UniProtKB-UniRule"/>
</dbReference>
<dbReference type="PRINTS" id="PR00987">
    <property type="entry name" value="TRNASYNTHGLU"/>
</dbReference>
<sequence length="494" mass="55500">MPTNLMTPTPWHTRFAPSPTGTMHLGNARTAILNWLMARKHQGSFSVRLEDTDRERSTFASEASILSSLAWMQLEPDHPVVRQSTRLERYQNMARALMDKGLAYPCFCTEAELQKDREMAASKGLPPRYTGKCSTLSPEEIHKKMEQGHPYTIRFRVDQNIPGIEFTDLIKGLMNIPIQAFGDFVILRSNGWPSYNFAVVIDDQDMGITLVLRGEDHLTNTARQILLYKALDMVPPRFAHHGLLVDTNQHKLSKRTGAKSIPELMRAGIHPLALVHYLAGLSGAVKGKHIVGSLDELVERFNPRRLGRGNAVFQMQELEQLSRTYWHKLDTEQLLPHLEELASLGAPWHNLSAQQQKALIATVQPNANCGHDFAPLLTPLLRLQACYDPEAIELVQRQPNGHIIRTFLELVLDFTALSGHPADTPLPLDEIGRILKETSTRAQVTGKELYLPLRMGLMGTSQGPEIKQLFTVLTCEQIIRRMQDACVLAGIARD</sequence>
<dbReference type="InterPro" id="IPR020751">
    <property type="entry name" value="aa-tRNA-synth_I_codon-bd_sub2"/>
</dbReference>
<dbReference type="InterPro" id="IPR004527">
    <property type="entry name" value="Glu-tRNA-ligase_bac/mito"/>
</dbReference>
<keyword evidence="7 8" id="KW-0030">Aminoacyl-tRNA synthetase</keyword>
<comment type="subunit">
    <text evidence="8">Monomer.</text>
</comment>
<dbReference type="SUPFAM" id="SSF48163">
    <property type="entry name" value="An anticodon-binding domain of class I aminoacyl-tRNA synthetases"/>
    <property type="match status" value="1"/>
</dbReference>
<evidence type="ECO:0000256" key="1">
    <source>
        <dbReference type="ARBA" id="ARBA00022598"/>
    </source>
</evidence>
<dbReference type="Proteomes" id="UP000095200">
    <property type="component" value="Unassembled WGS sequence"/>
</dbReference>
<comment type="caution">
    <text evidence="11">The sequence shown here is derived from an EMBL/GenBank/DDBJ whole genome shotgun (WGS) entry which is preliminary data.</text>
</comment>
<evidence type="ECO:0000259" key="9">
    <source>
        <dbReference type="Pfam" id="PF00749"/>
    </source>
</evidence>
<feature type="binding site" evidence="8">
    <location>
        <position position="254"/>
    </location>
    <ligand>
        <name>ATP</name>
        <dbReference type="ChEBI" id="CHEBI:30616"/>
    </ligand>
</feature>
<keyword evidence="5 8" id="KW-0067">ATP-binding</keyword>
<dbReference type="RefSeq" id="WP_176724252.1">
    <property type="nucleotide sequence ID" value="NZ_BDFE01000017.1"/>
</dbReference>
<proteinExistence type="inferred from homology"/>
<dbReference type="InterPro" id="IPR014729">
    <property type="entry name" value="Rossmann-like_a/b/a_fold"/>
</dbReference>
<evidence type="ECO:0000256" key="4">
    <source>
        <dbReference type="ARBA" id="ARBA00022833"/>
    </source>
</evidence>
<dbReference type="GO" id="GO:0000049">
    <property type="term" value="F:tRNA binding"/>
    <property type="evidence" value="ECO:0007669"/>
    <property type="project" value="InterPro"/>
</dbReference>
<evidence type="ECO:0000256" key="6">
    <source>
        <dbReference type="ARBA" id="ARBA00022917"/>
    </source>
</evidence>
<name>A0A194AJQ4_9BACT</name>
<feature type="short sequence motif" description="'KMSKS' region" evidence="8">
    <location>
        <begin position="251"/>
        <end position="255"/>
    </location>
</feature>
<dbReference type="InterPro" id="IPR045462">
    <property type="entry name" value="aa-tRNA-synth_I_cd-bd"/>
</dbReference>
<dbReference type="SUPFAM" id="SSF52374">
    <property type="entry name" value="Nucleotidylyl transferase"/>
    <property type="match status" value="1"/>
</dbReference>
<comment type="subcellular location">
    <subcellularLocation>
        <location evidence="8">Cytoplasm</location>
    </subcellularLocation>
</comment>
<organism evidence="11 12">
    <name type="scientific">Desulfoplanes formicivorans</name>
    <dbReference type="NCBI Taxonomy" id="1592317"/>
    <lineage>
        <taxon>Bacteria</taxon>
        <taxon>Pseudomonadati</taxon>
        <taxon>Thermodesulfobacteriota</taxon>
        <taxon>Desulfovibrionia</taxon>
        <taxon>Desulfovibrionales</taxon>
        <taxon>Desulfoplanaceae</taxon>
        <taxon>Desulfoplanes</taxon>
    </lineage>
</organism>
<evidence type="ECO:0000256" key="3">
    <source>
        <dbReference type="ARBA" id="ARBA00022741"/>
    </source>
</evidence>
<keyword evidence="3 8" id="KW-0547">Nucleotide-binding</keyword>
<comment type="similarity">
    <text evidence="8">Belongs to the class-I aminoacyl-tRNA synthetase family. Glutamate--tRNA ligase type 1 subfamily.</text>
</comment>
<dbReference type="AlphaFoldDB" id="A0A194AJQ4"/>
<dbReference type="Pfam" id="PF19269">
    <property type="entry name" value="Anticodon_2"/>
    <property type="match status" value="1"/>
</dbReference>
<dbReference type="InterPro" id="IPR000924">
    <property type="entry name" value="Glu/Gln-tRNA-synth"/>
</dbReference>
<dbReference type="NCBIfam" id="NF004315">
    <property type="entry name" value="PRK05710.1-4"/>
    <property type="match status" value="1"/>
</dbReference>
<comment type="function">
    <text evidence="8">Catalyzes the attachment of glutamate to tRNA(Glu) in a two-step reaction: glutamate is first activated by ATP to form Glu-AMP and then transferred to the acceptor end of tRNA(Glu).</text>
</comment>
<dbReference type="Gene3D" id="3.40.50.620">
    <property type="entry name" value="HUPs"/>
    <property type="match status" value="1"/>
</dbReference>
<dbReference type="Pfam" id="PF00749">
    <property type="entry name" value="tRNA-synt_1c"/>
    <property type="match status" value="1"/>
</dbReference>
<evidence type="ECO:0000256" key="8">
    <source>
        <dbReference type="HAMAP-Rule" id="MF_00022"/>
    </source>
</evidence>
<dbReference type="GO" id="GO:0006424">
    <property type="term" value="P:glutamyl-tRNA aminoacylation"/>
    <property type="evidence" value="ECO:0007669"/>
    <property type="project" value="UniProtKB-UniRule"/>
</dbReference>
<dbReference type="GO" id="GO:0005829">
    <property type="term" value="C:cytosol"/>
    <property type="evidence" value="ECO:0007669"/>
    <property type="project" value="TreeGrafter"/>
</dbReference>
<dbReference type="PANTHER" id="PTHR43311:SF1">
    <property type="entry name" value="GLUTAMYL-Q TRNA(ASP) SYNTHETASE"/>
    <property type="match status" value="1"/>
</dbReference>
<feature type="short sequence motif" description="'HIGH' region" evidence="8">
    <location>
        <begin position="17"/>
        <end position="27"/>
    </location>
</feature>
<evidence type="ECO:0000256" key="7">
    <source>
        <dbReference type="ARBA" id="ARBA00023146"/>
    </source>
</evidence>
<comment type="caution">
    <text evidence="8">Lacks conserved residue(s) required for the propagation of feature annotation.</text>
</comment>